<name>A0AAC9LEY9_9PSEU</name>
<evidence type="ECO:0000313" key="2">
    <source>
        <dbReference type="Proteomes" id="UP000185511"/>
    </source>
</evidence>
<keyword evidence="2" id="KW-1185">Reference proteome</keyword>
<reference evidence="2" key="1">
    <citation type="submission" date="2016-06" db="EMBL/GenBank/DDBJ databases">
        <title>Complete genome sequence of Actinoalloteichus fjordicus DSM 46855 (=ADI127-17), type strain of the new species Actinoalloteichus fjordicus.</title>
        <authorList>
            <person name="Ruckert C."/>
            <person name="Nouioui I."/>
            <person name="Willmese J."/>
            <person name="van Wezel G."/>
            <person name="Klenk H.-P."/>
            <person name="Kalinowski J."/>
            <person name="Zotchev S.B."/>
        </authorList>
    </citation>
    <scope>NUCLEOTIDE SEQUENCE [LARGE SCALE GENOMIC DNA]</scope>
    <source>
        <strain evidence="2">ADI127-7</strain>
    </source>
</reference>
<dbReference type="EMBL" id="CP016076">
    <property type="protein sequence ID" value="APU15085.1"/>
    <property type="molecule type" value="Genomic_DNA"/>
</dbReference>
<protein>
    <submittedName>
        <fullName evidence="1">Uncharacterized protein</fullName>
    </submittedName>
</protein>
<organism evidence="1 2">
    <name type="scientific">Actinoalloteichus fjordicus</name>
    <dbReference type="NCBI Taxonomy" id="1612552"/>
    <lineage>
        <taxon>Bacteria</taxon>
        <taxon>Bacillati</taxon>
        <taxon>Actinomycetota</taxon>
        <taxon>Actinomycetes</taxon>
        <taxon>Pseudonocardiales</taxon>
        <taxon>Pseudonocardiaceae</taxon>
        <taxon>Actinoalloteichus</taxon>
    </lineage>
</organism>
<gene>
    <name evidence="1" type="ORF">UA74_15160</name>
</gene>
<dbReference type="RefSeq" id="WP_075740893.1">
    <property type="nucleotide sequence ID" value="NZ_CP016076.1"/>
</dbReference>
<evidence type="ECO:0000313" key="1">
    <source>
        <dbReference type="EMBL" id="APU15085.1"/>
    </source>
</evidence>
<dbReference type="Proteomes" id="UP000185511">
    <property type="component" value="Chromosome"/>
</dbReference>
<proteinExistence type="predicted"/>
<sequence>MTAPVELVIHYLAVDEQGRDDANVLLMAPHTPLQYPDSMTGTGGVVVVPRVGETITVRTRRYHGDTLGDERNETWEVVGVHWTMSDISRAKKTPTQVATLRVQPSALDR</sequence>
<dbReference type="KEGG" id="acad:UA74_15160"/>
<dbReference type="AlphaFoldDB" id="A0AAC9LEY9"/>
<accession>A0AAC9LEY9</accession>